<reference evidence="11" key="1">
    <citation type="submission" date="2012-01" db="EMBL/GenBank/DDBJ databases">
        <title>The Genome Sequence of Treponema denticola H-22.</title>
        <authorList>
            <consortium name="The Broad Institute Genome Sequencing Platform"/>
            <person name="Earl A."/>
            <person name="Ward D."/>
            <person name="Feldgarden M."/>
            <person name="Gevers D."/>
            <person name="Blanton J.M."/>
            <person name="Fenno C.J."/>
            <person name="Baranova O.V."/>
            <person name="Mathney J."/>
            <person name="Dewhirst F.E."/>
            <person name="Izard J."/>
            <person name="Young S.K."/>
            <person name="Zeng Q."/>
            <person name="Gargeya S."/>
            <person name="Fitzgerald M."/>
            <person name="Haas B."/>
            <person name="Abouelleil A."/>
            <person name="Alvarado L."/>
            <person name="Arachchi H.M."/>
            <person name="Berlin A."/>
            <person name="Chapman S.B."/>
            <person name="Gearin G."/>
            <person name="Goldberg J."/>
            <person name="Griggs A."/>
            <person name="Gujja S."/>
            <person name="Hansen M."/>
            <person name="Heiman D."/>
            <person name="Howarth C."/>
            <person name="Larimer J."/>
            <person name="Lui A."/>
            <person name="MacDonald P.J.P."/>
            <person name="McCowen C."/>
            <person name="Montmayeur A."/>
            <person name="Murphy C."/>
            <person name="Neiman D."/>
            <person name="Pearson M."/>
            <person name="Priest M."/>
            <person name="Roberts A."/>
            <person name="Saif S."/>
            <person name="Shea T."/>
            <person name="Sisk P."/>
            <person name="Stolte C."/>
            <person name="Sykes S."/>
            <person name="Wortman J."/>
            <person name="Nusbaum C."/>
            <person name="Birren B."/>
        </authorList>
    </citation>
    <scope>NUCLEOTIDE SEQUENCE [LARGE SCALE GENOMIC DNA]</scope>
    <source>
        <strain evidence="11">H-22</strain>
    </source>
</reference>
<dbReference type="PANTHER" id="PTHR43298">
    <property type="entry name" value="MULTIDRUG RESISTANCE PROTEIN NORM-RELATED"/>
    <property type="match status" value="1"/>
</dbReference>
<evidence type="ECO:0000256" key="10">
    <source>
        <dbReference type="SAM" id="Phobius"/>
    </source>
</evidence>
<dbReference type="Proteomes" id="UP000011705">
    <property type="component" value="Chromosome"/>
</dbReference>
<name>A0A0E2EFM6_TREDN</name>
<dbReference type="GO" id="GO:0005886">
    <property type="term" value="C:plasma membrane"/>
    <property type="evidence" value="ECO:0007669"/>
    <property type="project" value="UniProtKB-SubCell"/>
</dbReference>
<evidence type="ECO:0000256" key="4">
    <source>
        <dbReference type="ARBA" id="ARBA00022475"/>
    </source>
</evidence>
<keyword evidence="4" id="KW-1003">Cell membrane</keyword>
<evidence type="ECO:0000256" key="5">
    <source>
        <dbReference type="ARBA" id="ARBA00022692"/>
    </source>
</evidence>
<feature type="transmembrane region" description="Helical" evidence="10">
    <location>
        <begin position="66"/>
        <end position="89"/>
    </location>
</feature>
<evidence type="ECO:0000256" key="6">
    <source>
        <dbReference type="ARBA" id="ARBA00022989"/>
    </source>
</evidence>
<feature type="transmembrane region" description="Helical" evidence="10">
    <location>
        <begin position="288"/>
        <end position="311"/>
    </location>
</feature>
<dbReference type="InterPro" id="IPR048279">
    <property type="entry name" value="MdtK-like"/>
</dbReference>
<dbReference type="RefSeq" id="WP_002685414.1">
    <property type="nucleotide sequence ID" value="NZ_CM001795.1"/>
</dbReference>
<feature type="transmembrane region" description="Helical" evidence="10">
    <location>
        <begin position="101"/>
        <end position="123"/>
    </location>
</feature>
<keyword evidence="3" id="KW-0050">Antiport</keyword>
<evidence type="ECO:0000256" key="7">
    <source>
        <dbReference type="ARBA" id="ARBA00023065"/>
    </source>
</evidence>
<protein>
    <recommendedName>
        <fullName evidence="9">Multidrug-efflux transporter</fullName>
    </recommendedName>
</protein>
<evidence type="ECO:0000256" key="3">
    <source>
        <dbReference type="ARBA" id="ARBA00022449"/>
    </source>
</evidence>
<dbReference type="InterPro" id="IPR050222">
    <property type="entry name" value="MATE_MdtK"/>
</dbReference>
<feature type="transmembrane region" description="Helical" evidence="10">
    <location>
        <begin position="332"/>
        <end position="355"/>
    </location>
</feature>
<keyword evidence="8 10" id="KW-0472">Membrane</keyword>
<evidence type="ECO:0000256" key="9">
    <source>
        <dbReference type="ARBA" id="ARBA00031636"/>
    </source>
</evidence>
<dbReference type="HOGENOM" id="CLU_012893_5_1_12"/>
<comment type="caution">
    <text evidence="11">The sequence shown here is derived from an EMBL/GenBank/DDBJ whole genome shotgun (WGS) entry which is preliminary data.</text>
</comment>
<evidence type="ECO:0000256" key="1">
    <source>
        <dbReference type="ARBA" id="ARBA00004651"/>
    </source>
</evidence>
<keyword evidence="6 10" id="KW-1133">Transmembrane helix</keyword>
<dbReference type="AlphaFoldDB" id="A0A0E2EFM6"/>
<feature type="transmembrane region" description="Helical" evidence="10">
    <location>
        <begin position="206"/>
        <end position="225"/>
    </location>
</feature>
<dbReference type="Pfam" id="PF01554">
    <property type="entry name" value="MatE"/>
    <property type="match status" value="2"/>
</dbReference>
<organism evidence="11">
    <name type="scientific">Treponema denticola H-22</name>
    <dbReference type="NCBI Taxonomy" id="999432"/>
    <lineage>
        <taxon>Bacteria</taxon>
        <taxon>Pseudomonadati</taxon>
        <taxon>Spirochaetota</taxon>
        <taxon>Spirochaetia</taxon>
        <taxon>Spirochaetales</taxon>
        <taxon>Treponemataceae</taxon>
        <taxon>Treponema</taxon>
    </lineage>
</organism>
<dbReference type="CDD" id="cd13134">
    <property type="entry name" value="MATE_like_8"/>
    <property type="match status" value="1"/>
</dbReference>
<dbReference type="GO" id="GO:0006811">
    <property type="term" value="P:monoatomic ion transport"/>
    <property type="evidence" value="ECO:0007669"/>
    <property type="project" value="UniProtKB-KW"/>
</dbReference>
<dbReference type="PIRSF" id="PIRSF006603">
    <property type="entry name" value="DinF"/>
    <property type="match status" value="1"/>
</dbReference>
<accession>A0A0E2EFM6</accession>
<gene>
    <name evidence="11" type="ORF">HMPREF9726_02029</name>
</gene>
<keyword evidence="2" id="KW-0813">Transport</keyword>
<dbReference type="NCBIfam" id="TIGR00797">
    <property type="entry name" value="matE"/>
    <property type="match status" value="1"/>
</dbReference>
<dbReference type="InterPro" id="IPR002528">
    <property type="entry name" value="MATE_fam"/>
</dbReference>
<feature type="transmembrane region" description="Helical" evidence="10">
    <location>
        <begin position="176"/>
        <end position="200"/>
    </location>
</feature>
<feature type="transmembrane region" description="Helical" evidence="10">
    <location>
        <begin position="20"/>
        <end position="44"/>
    </location>
</feature>
<sequence>MTVNSKPVVNLKSVFSDKSFLKNLFIIAVPIILQNFISSFVNILDTIMIGRLGTIELAAVGLGNQLFFLLNLILYGIGSGGMVFTAQFWGKKDFNGLQKTFSVSLIVAVFFSTLFTLACTIFPKEILSLYSKDAAVIEKGVAYLSVSAFCFLPFAVNFIFMITLRSIEKVRVAVGATLVSLFVNLILNAILIFGLLGFPALGVKGAAIATVASRVAELIILFSVTKKKKYPILGKLKNHFDFDFKFIRQYFAIVMPVLINESLWSLGITFHHKIFAGIGTFAYAAYNITNTVSMLTWVIFIGFGNGVSVLIGKKIGERNYDEAKTYAAKVSIFVPFVAVFVGAMLIPISYLTPIFFNVEIVVLQTVMKLFIILACCYPLKAFNMCMLVGIIRAGGDTRFGIICDTAVMWCVSIPLAYSLSVYTSIPAWGIYICLFSEEPFKALLGLWRIRSGKWLRSVTD</sequence>
<feature type="transmembrane region" description="Helical" evidence="10">
    <location>
        <begin position="143"/>
        <end position="164"/>
    </location>
</feature>
<dbReference type="GO" id="GO:0042910">
    <property type="term" value="F:xenobiotic transmembrane transporter activity"/>
    <property type="evidence" value="ECO:0007669"/>
    <property type="project" value="InterPro"/>
</dbReference>
<evidence type="ECO:0000256" key="2">
    <source>
        <dbReference type="ARBA" id="ARBA00022448"/>
    </source>
</evidence>
<proteinExistence type="predicted"/>
<keyword evidence="5 10" id="KW-0812">Transmembrane</keyword>
<dbReference type="GO" id="GO:0015297">
    <property type="term" value="F:antiporter activity"/>
    <property type="evidence" value="ECO:0007669"/>
    <property type="project" value="UniProtKB-KW"/>
</dbReference>
<comment type="subcellular location">
    <subcellularLocation>
        <location evidence="1">Cell membrane</location>
        <topology evidence="1">Multi-pass membrane protein</topology>
    </subcellularLocation>
</comment>
<dbReference type="PATRIC" id="fig|999432.5.peg.2107"/>
<evidence type="ECO:0000313" key="11">
    <source>
        <dbReference type="EMBL" id="EMB31649.1"/>
    </source>
</evidence>
<evidence type="ECO:0000256" key="8">
    <source>
        <dbReference type="ARBA" id="ARBA00023136"/>
    </source>
</evidence>
<dbReference type="PANTHER" id="PTHR43298:SF2">
    <property type="entry name" value="FMN_FAD EXPORTER YEEO-RELATED"/>
    <property type="match status" value="1"/>
</dbReference>
<dbReference type="EMBL" id="AGDV01000020">
    <property type="protein sequence ID" value="EMB31649.1"/>
    <property type="molecule type" value="Genomic_DNA"/>
</dbReference>
<keyword evidence="7" id="KW-0406">Ion transport</keyword>
<feature type="transmembrane region" description="Helical" evidence="10">
    <location>
        <begin position="246"/>
        <end position="268"/>
    </location>
</feature>